<dbReference type="EMBL" id="RFFG01000002">
    <property type="protein sequence ID" value="RMI47622.1"/>
    <property type="molecule type" value="Genomic_DNA"/>
</dbReference>
<name>A0A3M2MDJ5_9ACTN</name>
<proteinExistence type="predicted"/>
<organism evidence="1 2">
    <name type="scientific">Actinomadura harenae</name>
    <dbReference type="NCBI Taxonomy" id="2483351"/>
    <lineage>
        <taxon>Bacteria</taxon>
        <taxon>Bacillati</taxon>
        <taxon>Actinomycetota</taxon>
        <taxon>Actinomycetes</taxon>
        <taxon>Streptosporangiales</taxon>
        <taxon>Thermomonosporaceae</taxon>
        <taxon>Actinomadura</taxon>
    </lineage>
</organism>
<evidence type="ECO:0000313" key="1">
    <source>
        <dbReference type="EMBL" id="RMI47622.1"/>
    </source>
</evidence>
<gene>
    <name evidence="1" type="ORF">EBO15_01590</name>
</gene>
<evidence type="ECO:0000313" key="2">
    <source>
        <dbReference type="Proteomes" id="UP000282674"/>
    </source>
</evidence>
<dbReference type="Proteomes" id="UP000282674">
    <property type="component" value="Unassembled WGS sequence"/>
</dbReference>
<dbReference type="AlphaFoldDB" id="A0A3M2MDJ5"/>
<accession>A0A3M2MDJ5</accession>
<protein>
    <submittedName>
        <fullName evidence="1">Uncharacterized protein</fullName>
    </submittedName>
</protein>
<keyword evidence="2" id="KW-1185">Reference proteome</keyword>
<reference evidence="1 2" key="1">
    <citation type="submission" date="2018-10" db="EMBL/GenBank/DDBJ databases">
        <title>Isolation from soil.</title>
        <authorList>
            <person name="Hu J."/>
        </authorList>
    </citation>
    <scope>NUCLEOTIDE SEQUENCE [LARGE SCALE GENOMIC DNA]</scope>
    <source>
        <strain evidence="1 2">NEAU-Ht49</strain>
    </source>
</reference>
<comment type="caution">
    <text evidence="1">The sequence shown here is derived from an EMBL/GenBank/DDBJ whole genome shotgun (WGS) entry which is preliminary data.</text>
</comment>
<sequence>MELLGEDFPSWWVRFSAGLPALKWGAQRKASAEWDAGAGGVRTLNADSAEHLRWMLGQVAVWDTEVATACGSVPYEVRGPLARRDRLVALDANLRGLGLTTGLSNTSVLVLAPDRAGAEVRIVCRERPSDGDALWFWDDASGAPLAEAHRVTDAVVAIRGLLAAPARVAS</sequence>